<evidence type="ECO:0000313" key="3">
    <source>
        <dbReference type="EMBL" id="MVO89690.1"/>
    </source>
</evidence>
<feature type="transmembrane region" description="Helical" evidence="1">
    <location>
        <begin position="65"/>
        <end position="87"/>
    </location>
</feature>
<proteinExistence type="predicted"/>
<feature type="signal peptide" evidence="2">
    <location>
        <begin position="1"/>
        <end position="28"/>
    </location>
</feature>
<dbReference type="RefSeq" id="WP_157168873.1">
    <property type="nucleotide sequence ID" value="NZ_WPNZ01000026.1"/>
</dbReference>
<sequence>MSALRRGVNRATLFCTAAALLGAGAALATTADPVRDRLPSGWPLLNTDRVWLGERTVDGWRDHGWWTPAVIAGLSLVLLLLLLWAALELRSGRLRVLQLGRPGVTLAGPALAAAIAERVQAVDGVARAQVRLVGRPRRLRVRITLVLAPDGSPRAALRQLSLQAVAEARAAAAPRELEAEVRMSVQTHKARRIR</sequence>
<evidence type="ECO:0008006" key="5">
    <source>
        <dbReference type="Google" id="ProtNLM"/>
    </source>
</evidence>
<evidence type="ECO:0000313" key="4">
    <source>
        <dbReference type="Proteomes" id="UP000483802"/>
    </source>
</evidence>
<keyword evidence="1" id="KW-0472">Membrane</keyword>
<gene>
    <name evidence="3" type="ORF">GPA10_34310</name>
</gene>
<evidence type="ECO:0000256" key="1">
    <source>
        <dbReference type="SAM" id="Phobius"/>
    </source>
</evidence>
<feature type="chain" id="PRO_5026948030" description="Alkaline shock response membrane anchor protein AmaP" evidence="2">
    <location>
        <begin position="29"/>
        <end position="194"/>
    </location>
</feature>
<keyword evidence="4" id="KW-1185">Reference proteome</keyword>
<name>A0A6L6X7Y4_9ACTN</name>
<accession>A0A6L6X7Y4</accession>
<reference evidence="3 4" key="1">
    <citation type="submission" date="2019-11" db="EMBL/GenBank/DDBJ databases">
        <title>Streptomyces typhae sp. nov., a novel endophytic actinomycete isolated from the root of cattail pollen (Typha angustifolia L.).</title>
        <authorList>
            <person name="Peng C."/>
        </authorList>
    </citation>
    <scope>NUCLEOTIDE SEQUENCE [LARGE SCALE GENOMIC DNA]</scope>
    <source>
        <strain evidence="4">p1417</strain>
    </source>
</reference>
<organism evidence="3 4">
    <name type="scientific">Streptomyces typhae</name>
    <dbReference type="NCBI Taxonomy" id="2681492"/>
    <lineage>
        <taxon>Bacteria</taxon>
        <taxon>Bacillati</taxon>
        <taxon>Actinomycetota</taxon>
        <taxon>Actinomycetes</taxon>
        <taxon>Kitasatosporales</taxon>
        <taxon>Streptomycetaceae</taxon>
        <taxon>Streptomyces</taxon>
    </lineage>
</organism>
<comment type="caution">
    <text evidence="3">The sequence shown here is derived from an EMBL/GenBank/DDBJ whole genome shotgun (WGS) entry which is preliminary data.</text>
</comment>
<dbReference type="EMBL" id="WPNZ01000026">
    <property type="protein sequence ID" value="MVO89690.1"/>
    <property type="molecule type" value="Genomic_DNA"/>
</dbReference>
<keyword evidence="1" id="KW-0812">Transmembrane</keyword>
<keyword evidence="2" id="KW-0732">Signal</keyword>
<evidence type="ECO:0000256" key="2">
    <source>
        <dbReference type="SAM" id="SignalP"/>
    </source>
</evidence>
<dbReference type="AlphaFoldDB" id="A0A6L6X7Y4"/>
<protein>
    <recommendedName>
        <fullName evidence="5">Alkaline shock response membrane anchor protein AmaP</fullName>
    </recommendedName>
</protein>
<dbReference type="Proteomes" id="UP000483802">
    <property type="component" value="Unassembled WGS sequence"/>
</dbReference>
<keyword evidence="1" id="KW-1133">Transmembrane helix</keyword>